<sequence>YGSLLPHPIQSYGLAPARSVLVRFFYRLLSRSLLLQQFKHSLVFSRTLAIAFAFPAAIVTAHPYQGPDEEDILDGFKDKPDEQPQPQQQQRQE</sequence>
<keyword evidence="3" id="KW-1185">Reference proteome</keyword>
<name>A0A9P6QQP1_9FUNG</name>
<evidence type="ECO:0000313" key="3">
    <source>
        <dbReference type="Proteomes" id="UP000823405"/>
    </source>
</evidence>
<protein>
    <submittedName>
        <fullName evidence="2">Uncharacterized protein</fullName>
    </submittedName>
</protein>
<feature type="compositionally biased region" description="Low complexity" evidence="1">
    <location>
        <begin position="84"/>
        <end position="93"/>
    </location>
</feature>
<dbReference type="Proteomes" id="UP000823405">
    <property type="component" value="Unassembled WGS sequence"/>
</dbReference>
<gene>
    <name evidence="2" type="ORF">BGZ97_007398</name>
</gene>
<accession>A0A9P6QQP1</accession>
<evidence type="ECO:0000256" key="1">
    <source>
        <dbReference type="SAM" id="MobiDB-lite"/>
    </source>
</evidence>
<comment type="caution">
    <text evidence="2">The sequence shown here is derived from an EMBL/GenBank/DDBJ whole genome shotgun (WGS) entry which is preliminary data.</text>
</comment>
<feature type="region of interest" description="Disordered" evidence="1">
    <location>
        <begin position="65"/>
        <end position="93"/>
    </location>
</feature>
<dbReference type="AlphaFoldDB" id="A0A9P6QQP1"/>
<organism evidence="2 3">
    <name type="scientific">Linnemannia gamsii</name>
    <dbReference type="NCBI Taxonomy" id="64522"/>
    <lineage>
        <taxon>Eukaryota</taxon>
        <taxon>Fungi</taxon>
        <taxon>Fungi incertae sedis</taxon>
        <taxon>Mucoromycota</taxon>
        <taxon>Mortierellomycotina</taxon>
        <taxon>Mortierellomycetes</taxon>
        <taxon>Mortierellales</taxon>
        <taxon>Mortierellaceae</taxon>
        <taxon>Linnemannia</taxon>
    </lineage>
</organism>
<evidence type="ECO:0000313" key="2">
    <source>
        <dbReference type="EMBL" id="KAG0286524.1"/>
    </source>
</evidence>
<feature type="non-terminal residue" evidence="2">
    <location>
        <position position="1"/>
    </location>
</feature>
<reference evidence="2" key="1">
    <citation type="journal article" date="2020" name="Fungal Divers.">
        <title>Resolving the Mortierellaceae phylogeny through synthesis of multi-gene phylogenetics and phylogenomics.</title>
        <authorList>
            <person name="Vandepol N."/>
            <person name="Liber J."/>
            <person name="Desiro A."/>
            <person name="Na H."/>
            <person name="Kennedy M."/>
            <person name="Barry K."/>
            <person name="Grigoriev I.V."/>
            <person name="Miller A.N."/>
            <person name="O'Donnell K."/>
            <person name="Stajich J.E."/>
            <person name="Bonito G."/>
        </authorList>
    </citation>
    <scope>NUCLEOTIDE SEQUENCE</scope>
    <source>
        <strain evidence="2">NVP60</strain>
    </source>
</reference>
<dbReference type="EMBL" id="JAAAIN010003290">
    <property type="protein sequence ID" value="KAG0286524.1"/>
    <property type="molecule type" value="Genomic_DNA"/>
</dbReference>
<proteinExistence type="predicted"/>